<keyword evidence="2" id="KW-0732">Signal</keyword>
<evidence type="ECO:0000256" key="1">
    <source>
        <dbReference type="ARBA" id="ARBA00009580"/>
    </source>
</evidence>
<comment type="caution">
    <text evidence="3">The sequence shown here is derived from an EMBL/GenBank/DDBJ whole genome shotgun (WGS) entry which is preliminary data.</text>
</comment>
<dbReference type="PROSITE" id="PS51257">
    <property type="entry name" value="PROKAR_LIPOPROTEIN"/>
    <property type="match status" value="1"/>
</dbReference>
<dbReference type="EMBL" id="BAAAEI010000023">
    <property type="protein sequence ID" value="GAA0368148.1"/>
    <property type="molecule type" value="Genomic_DNA"/>
</dbReference>
<proteinExistence type="inferred from homology"/>
<name>A0ABP3HHI8_9ALTE</name>
<dbReference type="InterPro" id="IPR026893">
    <property type="entry name" value="Tyr/Ser_Pase_IphP-type"/>
</dbReference>
<dbReference type="Gene3D" id="3.90.190.10">
    <property type="entry name" value="Protein tyrosine phosphatase superfamily"/>
    <property type="match status" value="1"/>
</dbReference>
<gene>
    <name evidence="3" type="ORF">GCM10009092_35520</name>
</gene>
<comment type="similarity">
    <text evidence="1">Belongs to the protein-tyrosine phosphatase family.</text>
</comment>
<evidence type="ECO:0000313" key="3">
    <source>
        <dbReference type="EMBL" id="GAA0368148.1"/>
    </source>
</evidence>
<evidence type="ECO:0000256" key="2">
    <source>
        <dbReference type="SAM" id="SignalP"/>
    </source>
</evidence>
<dbReference type="RefSeq" id="WP_343846756.1">
    <property type="nucleotide sequence ID" value="NZ_BAAAEI010000023.1"/>
</dbReference>
<dbReference type="InterPro" id="IPR029021">
    <property type="entry name" value="Prot-tyrosine_phosphatase-like"/>
</dbReference>
<evidence type="ECO:0008006" key="5">
    <source>
        <dbReference type="Google" id="ProtNLM"/>
    </source>
</evidence>
<dbReference type="PANTHER" id="PTHR31126">
    <property type="entry name" value="TYROSINE-PROTEIN PHOSPHATASE"/>
    <property type="match status" value="1"/>
</dbReference>
<dbReference type="Pfam" id="PF13350">
    <property type="entry name" value="Y_phosphatase3"/>
    <property type="match status" value="1"/>
</dbReference>
<feature type="signal peptide" evidence="2">
    <location>
        <begin position="1"/>
        <end position="17"/>
    </location>
</feature>
<dbReference type="PROSITE" id="PS00383">
    <property type="entry name" value="TYR_PHOSPHATASE_1"/>
    <property type="match status" value="1"/>
</dbReference>
<feature type="chain" id="PRO_5047318557" description="Protein-tyrosine-phosphatase" evidence="2">
    <location>
        <begin position="18"/>
        <end position="363"/>
    </location>
</feature>
<reference evidence="4" key="1">
    <citation type="journal article" date="2019" name="Int. J. Syst. Evol. Microbiol.">
        <title>The Global Catalogue of Microorganisms (GCM) 10K type strain sequencing project: providing services to taxonomists for standard genome sequencing and annotation.</title>
        <authorList>
            <consortium name="The Broad Institute Genomics Platform"/>
            <consortium name="The Broad Institute Genome Sequencing Center for Infectious Disease"/>
            <person name="Wu L."/>
            <person name="Ma J."/>
        </authorList>
    </citation>
    <scope>NUCLEOTIDE SEQUENCE [LARGE SCALE GENOMIC DNA]</scope>
    <source>
        <strain evidence="4">JCM 13378</strain>
    </source>
</reference>
<evidence type="ECO:0000313" key="4">
    <source>
        <dbReference type="Proteomes" id="UP001501757"/>
    </source>
</evidence>
<dbReference type="SUPFAM" id="SSF52799">
    <property type="entry name" value="(Phosphotyrosine protein) phosphatases II"/>
    <property type="match status" value="1"/>
</dbReference>
<dbReference type="PANTHER" id="PTHR31126:SF1">
    <property type="entry name" value="TYROSINE SPECIFIC PROTEIN PHOSPHATASES DOMAIN-CONTAINING PROTEIN"/>
    <property type="match status" value="1"/>
</dbReference>
<keyword evidence="4" id="KW-1185">Reference proteome</keyword>
<protein>
    <recommendedName>
        <fullName evidence="5">Protein-tyrosine-phosphatase</fullName>
    </recommendedName>
</protein>
<accession>A0ABP3HHI8</accession>
<sequence>MKNTSLLMAGLLTVSLAGCTQTPVSLSDLETNFSEQQYQLSWQPQPGDAEVDILVSQYPDAGKARLLAKDVKAHQYAWTPEDAHQRYYFFVKPEGGEPVMTANRLMPLEGGRNFRDLGGYQTQDGRTVRWGKIYRSGVLANLTEADYAFVDSLGIETVVDFRANSERQSESTQWRAAEVEIISTDYEMDFDMGELGKILRSPDLSRDKLEAMMAQMYPHILEDQKQNYRAMFDRLVDKDGGLLFHCTAGKDRTGISAALVLSALGVDRQTVIQDYLATNQYLDFQSLIPKDSSNMDPKYAAMMKFFASLPQDITQPLMGVTQPLIESAIAAMEAKHGSVLEYLKQELDVSEQDIQILRAKYLL</sequence>
<dbReference type="InterPro" id="IPR016130">
    <property type="entry name" value="Tyr_Pase_AS"/>
</dbReference>
<organism evidence="3 4">
    <name type="scientific">Bowmanella denitrificans</name>
    <dbReference type="NCBI Taxonomy" id="366582"/>
    <lineage>
        <taxon>Bacteria</taxon>
        <taxon>Pseudomonadati</taxon>
        <taxon>Pseudomonadota</taxon>
        <taxon>Gammaproteobacteria</taxon>
        <taxon>Alteromonadales</taxon>
        <taxon>Alteromonadaceae</taxon>
        <taxon>Bowmanella</taxon>
    </lineage>
</organism>
<dbReference type="Proteomes" id="UP001501757">
    <property type="component" value="Unassembled WGS sequence"/>
</dbReference>